<dbReference type="EC" id="6.3.5.3" evidence="6"/>
<comment type="catalytic activity">
    <reaction evidence="6">
        <text>N(2)-formyl-N(1)-(5-phospho-beta-D-ribosyl)glycinamide + L-glutamine + ATP + H2O = 2-formamido-N(1)-(5-O-phospho-beta-D-ribosyl)acetamidine + L-glutamate + ADP + phosphate + H(+)</text>
        <dbReference type="Rhea" id="RHEA:17129"/>
        <dbReference type="ChEBI" id="CHEBI:15377"/>
        <dbReference type="ChEBI" id="CHEBI:15378"/>
        <dbReference type="ChEBI" id="CHEBI:29985"/>
        <dbReference type="ChEBI" id="CHEBI:30616"/>
        <dbReference type="ChEBI" id="CHEBI:43474"/>
        <dbReference type="ChEBI" id="CHEBI:58359"/>
        <dbReference type="ChEBI" id="CHEBI:147286"/>
        <dbReference type="ChEBI" id="CHEBI:147287"/>
        <dbReference type="ChEBI" id="CHEBI:456216"/>
        <dbReference type="EC" id="6.3.5.3"/>
    </reaction>
</comment>
<evidence type="ECO:0000256" key="3">
    <source>
        <dbReference type="ARBA" id="ARBA00022741"/>
    </source>
</evidence>
<dbReference type="HAMAP" id="MF_01926">
    <property type="entry name" value="PurS"/>
    <property type="match status" value="1"/>
</dbReference>
<sequence>MVNVHVYITLKEGVLDPQGKAVQHSLTALGYEGVEEVKVGKWIKLEVAEGSDLDARIESMCEQLLANPVIENYTYQVEREAQV</sequence>
<keyword evidence="8" id="KW-1185">Reference proteome</keyword>
<reference evidence="7 8" key="1">
    <citation type="submission" date="2020-08" db="EMBL/GenBank/DDBJ databases">
        <title>Genomic Encyclopedia of Type Strains, Phase IV (KMG-IV): sequencing the most valuable type-strain genomes for metagenomic binning, comparative biology and taxonomic classification.</title>
        <authorList>
            <person name="Goeker M."/>
        </authorList>
    </citation>
    <scope>NUCLEOTIDE SEQUENCE [LARGE SCALE GENOMIC DNA]</scope>
    <source>
        <strain evidence="7 8">DSM 21769</strain>
    </source>
</reference>
<evidence type="ECO:0000256" key="4">
    <source>
        <dbReference type="ARBA" id="ARBA00022755"/>
    </source>
</evidence>
<dbReference type="EMBL" id="JACHHJ010000004">
    <property type="protein sequence ID" value="MBB6450838.1"/>
    <property type="molecule type" value="Genomic_DNA"/>
</dbReference>
<dbReference type="PANTHER" id="PTHR34696">
    <property type="entry name" value="PHOSPHORIBOSYLFORMYLGLYCINAMIDINE SYNTHASE SUBUNIT PURS"/>
    <property type="match status" value="1"/>
</dbReference>
<comment type="pathway">
    <text evidence="6">Purine metabolism; IMP biosynthesis via de novo pathway; 5-amino-1-(5-phospho-D-ribosyl)imidazole from N(2)-formyl-N(1)-(5-phospho-D-ribosyl)glycinamide: step 1/2.</text>
</comment>
<keyword evidence="1 6" id="KW-0963">Cytoplasm</keyword>
<dbReference type="Proteomes" id="UP000568839">
    <property type="component" value="Unassembled WGS sequence"/>
</dbReference>
<keyword evidence="3 6" id="KW-0547">Nucleotide-binding</keyword>
<accession>A0A841Q2M5</accession>
<dbReference type="InterPro" id="IPR003850">
    <property type="entry name" value="PurS"/>
</dbReference>
<dbReference type="GO" id="GO:0006189">
    <property type="term" value="P:'de novo' IMP biosynthetic process"/>
    <property type="evidence" value="ECO:0007669"/>
    <property type="project" value="UniProtKB-UniRule"/>
</dbReference>
<dbReference type="InterPro" id="IPR036604">
    <property type="entry name" value="PurS-like_sf"/>
</dbReference>
<keyword evidence="4 6" id="KW-0658">Purine biosynthesis</keyword>
<name>A0A841Q2M5_9BACL</name>
<keyword evidence="5 6" id="KW-0067">ATP-binding</keyword>
<comment type="function">
    <text evidence="6">Part of the phosphoribosylformylglycinamidine synthase complex involved in the purines biosynthetic pathway. Catalyzes the ATP-dependent conversion of formylglycinamide ribonucleotide (FGAR) and glutamine to yield formylglycinamidine ribonucleotide (FGAM) and glutamate. The FGAM synthase complex is composed of three subunits. PurQ produces an ammonia molecule by converting glutamine to glutamate. PurL transfers the ammonia molecule to FGAR to form FGAM in an ATP-dependent manner. PurS interacts with PurQ and PurL and is thought to assist in the transfer of the ammonia molecule from PurQ to PurL.</text>
</comment>
<dbReference type="NCBIfam" id="TIGR00302">
    <property type="entry name" value="phosphoribosylformylglycinamidine synthase subunit PurS"/>
    <property type="match status" value="1"/>
</dbReference>
<comment type="caution">
    <text evidence="7">The sequence shown here is derived from an EMBL/GenBank/DDBJ whole genome shotgun (WGS) entry which is preliminary data.</text>
</comment>
<organism evidence="7 8">
    <name type="scientific">Geomicrobium halophilum</name>
    <dbReference type="NCBI Taxonomy" id="549000"/>
    <lineage>
        <taxon>Bacteria</taxon>
        <taxon>Bacillati</taxon>
        <taxon>Bacillota</taxon>
        <taxon>Bacilli</taxon>
        <taxon>Bacillales</taxon>
        <taxon>Geomicrobium</taxon>
    </lineage>
</organism>
<keyword evidence="2 6" id="KW-0436">Ligase</keyword>
<protein>
    <recommendedName>
        <fullName evidence="6">Phosphoribosylformylglycinamidine synthase subunit PurS</fullName>
        <shortName evidence="6">FGAM synthase</shortName>
        <ecNumber evidence="6">6.3.5.3</ecNumber>
    </recommendedName>
    <alternativeName>
        <fullName evidence="6">Formylglycinamide ribonucleotide amidotransferase subunit III</fullName>
        <shortName evidence="6">FGAR amidotransferase III</shortName>
        <shortName evidence="6">FGAR-AT III</shortName>
    </alternativeName>
    <alternativeName>
        <fullName evidence="6">Phosphoribosylformylglycinamidine synthase subunit III</fullName>
    </alternativeName>
</protein>
<dbReference type="GO" id="GO:0004642">
    <property type="term" value="F:phosphoribosylformylglycinamidine synthase activity"/>
    <property type="evidence" value="ECO:0007669"/>
    <property type="project" value="UniProtKB-UniRule"/>
</dbReference>
<dbReference type="SUPFAM" id="SSF82697">
    <property type="entry name" value="PurS-like"/>
    <property type="match status" value="1"/>
</dbReference>
<dbReference type="GO" id="GO:0005737">
    <property type="term" value="C:cytoplasm"/>
    <property type="evidence" value="ECO:0007669"/>
    <property type="project" value="UniProtKB-SubCell"/>
</dbReference>
<dbReference type="NCBIfam" id="NF004630">
    <property type="entry name" value="PRK05974.1"/>
    <property type="match status" value="1"/>
</dbReference>
<gene>
    <name evidence="6" type="primary">purS</name>
    <name evidence="7" type="ORF">HNR44_002828</name>
</gene>
<comment type="subcellular location">
    <subcellularLocation>
        <location evidence="6">Cytoplasm</location>
    </subcellularLocation>
</comment>
<evidence type="ECO:0000313" key="7">
    <source>
        <dbReference type="EMBL" id="MBB6450838.1"/>
    </source>
</evidence>
<dbReference type="GO" id="GO:0005524">
    <property type="term" value="F:ATP binding"/>
    <property type="evidence" value="ECO:0007669"/>
    <property type="project" value="UniProtKB-UniRule"/>
</dbReference>
<dbReference type="RefSeq" id="WP_184404901.1">
    <property type="nucleotide sequence ID" value="NZ_JACHHJ010000004.1"/>
</dbReference>
<dbReference type="UniPathway" id="UPA00074">
    <property type="reaction ID" value="UER00128"/>
</dbReference>
<dbReference type="AlphaFoldDB" id="A0A841Q2M5"/>
<evidence type="ECO:0000313" key="8">
    <source>
        <dbReference type="Proteomes" id="UP000568839"/>
    </source>
</evidence>
<dbReference type="Gene3D" id="3.30.1280.10">
    <property type="entry name" value="Phosphoribosylformylglycinamidine synthase subunit PurS"/>
    <property type="match status" value="1"/>
</dbReference>
<comment type="subunit">
    <text evidence="6">Part of the FGAM synthase complex composed of 1 PurL, 1 PurQ and 2 PurS subunits.</text>
</comment>
<proteinExistence type="inferred from homology"/>
<evidence type="ECO:0000256" key="2">
    <source>
        <dbReference type="ARBA" id="ARBA00022598"/>
    </source>
</evidence>
<evidence type="ECO:0000256" key="1">
    <source>
        <dbReference type="ARBA" id="ARBA00022490"/>
    </source>
</evidence>
<dbReference type="PANTHER" id="PTHR34696:SF1">
    <property type="entry name" value="PHOSPHORIBOSYLFORMYLGLYCINAMIDINE SYNTHASE SUBUNIT PURS"/>
    <property type="match status" value="1"/>
</dbReference>
<evidence type="ECO:0000256" key="6">
    <source>
        <dbReference type="HAMAP-Rule" id="MF_01926"/>
    </source>
</evidence>
<dbReference type="Pfam" id="PF02700">
    <property type="entry name" value="PurS"/>
    <property type="match status" value="1"/>
</dbReference>
<comment type="similarity">
    <text evidence="6">Belongs to the PurS family.</text>
</comment>
<evidence type="ECO:0000256" key="5">
    <source>
        <dbReference type="ARBA" id="ARBA00022840"/>
    </source>
</evidence>